<protein>
    <submittedName>
        <fullName evidence="2">Uncharacterized protein</fullName>
    </submittedName>
</protein>
<reference evidence="2 3" key="1">
    <citation type="journal article" date="2019" name="Int. J. Syst. Evol. Microbiol.">
        <title>The Global Catalogue of Microorganisms (GCM) 10K type strain sequencing project: providing services to taxonomists for standard genome sequencing and annotation.</title>
        <authorList>
            <consortium name="The Broad Institute Genomics Platform"/>
            <consortium name="The Broad Institute Genome Sequencing Center for Infectious Disease"/>
            <person name="Wu L."/>
            <person name="Ma J."/>
        </authorList>
    </citation>
    <scope>NUCLEOTIDE SEQUENCE [LARGE SCALE GENOMIC DNA]</scope>
    <source>
        <strain evidence="2 3">CGMCC 1.3240</strain>
    </source>
</reference>
<sequence length="116" mass="13068">MAPTAPSSLPDYLADGLPKQDNETLREVEEYVDKLLAAREQRRGEPVTEDELPEEARVLENESSGAVYLKYHTCDNESCSCMSSGEKPGLYKYRAYRDEDPVWREYLGKASGSDTV</sequence>
<name>A0ABD5V5T3_9EURY</name>
<dbReference type="RefSeq" id="WP_340605363.1">
    <property type="nucleotide sequence ID" value="NZ_JBBMXV010000005.1"/>
</dbReference>
<organism evidence="2 3">
    <name type="scientific">Halalkalicoccus tibetensis</name>
    <dbReference type="NCBI Taxonomy" id="175632"/>
    <lineage>
        <taxon>Archaea</taxon>
        <taxon>Methanobacteriati</taxon>
        <taxon>Methanobacteriota</taxon>
        <taxon>Stenosarchaea group</taxon>
        <taxon>Halobacteria</taxon>
        <taxon>Halobacteriales</taxon>
        <taxon>Halococcaceae</taxon>
        <taxon>Halalkalicoccus</taxon>
    </lineage>
</organism>
<proteinExistence type="predicted"/>
<comment type="caution">
    <text evidence="2">The sequence shown here is derived from an EMBL/GenBank/DDBJ whole genome shotgun (WGS) entry which is preliminary data.</text>
</comment>
<accession>A0ABD5V5T3</accession>
<gene>
    <name evidence="2" type="ORF">ACFQGH_16455</name>
</gene>
<keyword evidence="3" id="KW-1185">Reference proteome</keyword>
<dbReference type="EMBL" id="JBHSXQ010000005">
    <property type="protein sequence ID" value="MFC6906785.1"/>
    <property type="molecule type" value="Genomic_DNA"/>
</dbReference>
<evidence type="ECO:0000313" key="2">
    <source>
        <dbReference type="EMBL" id="MFC6906785.1"/>
    </source>
</evidence>
<evidence type="ECO:0000256" key="1">
    <source>
        <dbReference type="SAM" id="MobiDB-lite"/>
    </source>
</evidence>
<feature type="region of interest" description="Disordered" evidence="1">
    <location>
        <begin position="1"/>
        <end position="21"/>
    </location>
</feature>
<dbReference type="AlphaFoldDB" id="A0ABD5V5T3"/>
<dbReference type="Proteomes" id="UP001596312">
    <property type="component" value="Unassembled WGS sequence"/>
</dbReference>
<evidence type="ECO:0000313" key="3">
    <source>
        <dbReference type="Proteomes" id="UP001596312"/>
    </source>
</evidence>